<dbReference type="InterPro" id="IPR014043">
    <property type="entry name" value="Acyl_transferase_dom"/>
</dbReference>
<dbReference type="GO" id="GO:0004312">
    <property type="term" value="F:fatty acid synthase activity"/>
    <property type="evidence" value="ECO:0007669"/>
    <property type="project" value="TreeGrafter"/>
</dbReference>
<proteinExistence type="predicted"/>
<feature type="domain" description="Malonyl-CoA:ACP transacylase (MAT)" evidence="2">
    <location>
        <begin position="61"/>
        <end position="107"/>
    </location>
</feature>
<dbReference type="Proteomes" id="UP000308444">
    <property type="component" value="Unassembled WGS sequence"/>
</dbReference>
<evidence type="ECO:0000256" key="1">
    <source>
        <dbReference type="ARBA" id="ARBA00022679"/>
    </source>
</evidence>
<dbReference type="PANTHER" id="PTHR43775:SF51">
    <property type="entry name" value="INACTIVE PHENOLPHTHIOCEROL SYNTHESIS POLYKETIDE SYNTHASE TYPE I PKS1-RELATED"/>
    <property type="match status" value="1"/>
</dbReference>
<dbReference type="GO" id="GO:0006633">
    <property type="term" value="P:fatty acid biosynthetic process"/>
    <property type="evidence" value="ECO:0007669"/>
    <property type="project" value="TreeGrafter"/>
</dbReference>
<dbReference type="Gene3D" id="3.40.366.10">
    <property type="entry name" value="Malonyl-Coenzyme A Acyl Carrier Protein, domain 2"/>
    <property type="match status" value="1"/>
</dbReference>
<gene>
    <name evidence="3" type="ORF">FC695_30050</name>
</gene>
<evidence type="ECO:0000313" key="3">
    <source>
        <dbReference type="EMBL" id="TKI93407.1"/>
    </source>
</evidence>
<protein>
    <submittedName>
        <fullName evidence="3">Acyltransferase domain-containing protein</fullName>
    </submittedName>
</protein>
<comment type="caution">
    <text evidence="3">The sequence shown here is derived from an EMBL/GenBank/DDBJ whole genome shotgun (WGS) entry which is preliminary data.</text>
</comment>
<accession>A0A9X9F3E1</accession>
<dbReference type="Pfam" id="PF22621">
    <property type="entry name" value="CurL-like_PKS_C"/>
    <property type="match status" value="1"/>
</dbReference>
<dbReference type="PANTHER" id="PTHR43775">
    <property type="entry name" value="FATTY ACID SYNTHASE"/>
    <property type="match status" value="1"/>
</dbReference>
<dbReference type="AlphaFoldDB" id="A0A9X9F3E1"/>
<feature type="non-terminal residue" evidence="3">
    <location>
        <position position="112"/>
    </location>
</feature>
<reference evidence="3 4" key="1">
    <citation type="journal article" date="2019" name="Environ. Microbiol.">
        <title>An active ?-lactamase is a part of an orchestrated cell wall stress resistance network of Bacillus subtilis and related rhizosphere species.</title>
        <authorList>
            <person name="Bucher T."/>
            <person name="Keren-Paz A."/>
            <person name="Hausser J."/>
            <person name="Olender T."/>
            <person name="Cytryn E."/>
            <person name="Kolodkin-Gal I."/>
        </authorList>
    </citation>
    <scope>NUCLEOTIDE SEQUENCE [LARGE SCALE GENOMIC DNA]</scope>
    <source>
        <strain evidence="3 4">I32</strain>
    </source>
</reference>
<evidence type="ECO:0000259" key="2">
    <source>
        <dbReference type="Pfam" id="PF00698"/>
    </source>
</evidence>
<dbReference type="SUPFAM" id="SSF52151">
    <property type="entry name" value="FabD/lysophospholipase-like"/>
    <property type="match status" value="1"/>
</dbReference>
<dbReference type="InterPro" id="IPR016035">
    <property type="entry name" value="Acyl_Trfase/lysoPLipase"/>
</dbReference>
<dbReference type="InterPro" id="IPR050091">
    <property type="entry name" value="PKS_NRPS_Biosynth_Enz"/>
</dbReference>
<dbReference type="Pfam" id="PF00698">
    <property type="entry name" value="Acyl_transf_1"/>
    <property type="match status" value="1"/>
</dbReference>
<name>A0A9X9F3E1_BACCE</name>
<sequence>QNPHLILADASYTLQIGRKEFKHRRALVCSSTQEGIEQLNQPDGRRVQYANVKEEHPKINFLFSGNGSQYVNMGLELYEQEAIFREAMDECFAILQSVTNVNMKEVLYPTTF</sequence>
<keyword evidence="3" id="KW-0012">Acyltransferase</keyword>
<dbReference type="EMBL" id="SZOH01002747">
    <property type="protein sequence ID" value="TKI93407.1"/>
    <property type="molecule type" value="Genomic_DNA"/>
</dbReference>
<dbReference type="Gene3D" id="3.30.70.3290">
    <property type="match status" value="1"/>
</dbReference>
<feature type="non-terminal residue" evidence="3">
    <location>
        <position position="1"/>
    </location>
</feature>
<dbReference type="InterPro" id="IPR001227">
    <property type="entry name" value="Ac_transferase_dom_sf"/>
</dbReference>
<organism evidence="3 4">
    <name type="scientific">Bacillus cereus</name>
    <dbReference type="NCBI Taxonomy" id="1396"/>
    <lineage>
        <taxon>Bacteria</taxon>
        <taxon>Bacillati</taxon>
        <taxon>Bacillota</taxon>
        <taxon>Bacilli</taxon>
        <taxon>Bacillales</taxon>
        <taxon>Bacillaceae</taxon>
        <taxon>Bacillus</taxon>
        <taxon>Bacillus cereus group</taxon>
    </lineage>
</organism>
<evidence type="ECO:0000313" key="4">
    <source>
        <dbReference type="Proteomes" id="UP000308444"/>
    </source>
</evidence>
<keyword evidence="1" id="KW-0808">Transferase</keyword>